<organism evidence="1 2">
    <name type="scientific">Sphingomonas paeninsulae</name>
    <dbReference type="NCBI Taxonomy" id="2319844"/>
    <lineage>
        <taxon>Bacteria</taxon>
        <taxon>Pseudomonadati</taxon>
        <taxon>Pseudomonadota</taxon>
        <taxon>Alphaproteobacteria</taxon>
        <taxon>Sphingomonadales</taxon>
        <taxon>Sphingomonadaceae</taxon>
        <taxon>Sphingomonas</taxon>
    </lineage>
</organism>
<evidence type="ECO:0000313" key="2">
    <source>
        <dbReference type="Proteomes" id="UP000276254"/>
    </source>
</evidence>
<evidence type="ECO:0008006" key="3">
    <source>
        <dbReference type="Google" id="ProtNLM"/>
    </source>
</evidence>
<dbReference type="AlphaFoldDB" id="A0A494T7L9"/>
<dbReference type="GeneID" id="39491928"/>
<dbReference type="OrthoDB" id="7477117at2"/>
<proteinExistence type="predicted"/>
<sequence>MSTMIVNDRPLPMGFEDLEPFVAEWALPLNMARYTKRVNSTMDELNSFYAAIEPRAEEALRLLDTYSIAEIEGPEARLMHLLLMLIDVSLAVEVYRMPALPLSPAPQRYAVTMDNMFFN</sequence>
<dbReference type="KEGG" id="spha:D3Y57_02070"/>
<dbReference type="RefSeq" id="WP_121150899.1">
    <property type="nucleotide sequence ID" value="NZ_CP032828.1"/>
</dbReference>
<accession>A0A494T7L9</accession>
<keyword evidence="2" id="KW-1185">Reference proteome</keyword>
<dbReference type="Proteomes" id="UP000276254">
    <property type="component" value="Plasmid unnamed1"/>
</dbReference>
<dbReference type="EMBL" id="CP032828">
    <property type="protein sequence ID" value="AYJ84880.1"/>
    <property type="molecule type" value="Genomic_DNA"/>
</dbReference>
<evidence type="ECO:0000313" key="1">
    <source>
        <dbReference type="EMBL" id="AYJ84880.1"/>
    </source>
</evidence>
<keyword evidence="1" id="KW-0614">Plasmid</keyword>
<reference evidence="1 2" key="1">
    <citation type="submission" date="2018-09" db="EMBL/GenBank/DDBJ databases">
        <title>Sphingomonas peninsula sp. nov., isolated from fildes peninsula, Antarctic soil.</title>
        <authorList>
            <person name="Yingchao G."/>
        </authorList>
    </citation>
    <scope>NUCLEOTIDE SEQUENCE [LARGE SCALE GENOMIC DNA]</scope>
    <source>
        <strain evidence="1 2">YZ-8</strain>
        <plasmid evidence="1 2">unnamed1</plasmid>
    </source>
</reference>
<protein>
    <recommendedName>
        <fullName evidence="3">Xaa-Pro dipeptidase</fullName>
    </recommendedName>
</protein>
<gene>
    <name evidence="1" type="ORF">D3Y57_02070</name>
</gene>
<name>A0A494T7L9_SPHPE</name>
<geneLocation type="plasmid" evidence="1">
    <name>unnamed1</name>
</geneLocation>